<keyword evidence="3 4" id="KW-0326">Glycosidase</keyword>
<evidence type="ECO:0000256" key="3">
    <source>
        <dbReference type="ARBA" id="ARBA00023295"/>
    </source>
</evidence>
<evidence type="ECO:0000256" key="4">
    <source>
        <dbReference type="RuleBase" id="RU361187"/>
    </source>
</evidence>
<organism evidence="6 7">
    <name type="scientific">Mucilaginibacter galii</name>
    <dbReference type="NCBI Taxonomy" id="2005073"/>
    <lineage>
        <taxon>Bacteria</taxon>
        <taxon>Pseudomonadati</taxon>
        <taxon>Bacteroidota</taxon>
        <taxon>Sphingobacteriia</taxon>
        <taxon>Sphingobacteriales</taxon>
        <taxon>Sphingobacteriaceae</taxon>
        <taxon>Mucilaginibacter</taxon>
    </lineage>
</organism>
<dbReference type="Proteomes" id="UP000662074">
    <property type="component" value="Unassembled WGS sequence"/>
</dbReference>
<sequence length="370" mass="41430">MKLFNKVKYLICSLLLSVLTVHAQRSSFTPGEIWPDDKGVHINAHGGGILYQKGKYYWFGEHKVAGGAGNKAMVGVHCYSSKDLYNWKDEGIALKVSEDTISDIAKGCILERPKVVYNKKTKKYVMWFHLELRGQSYKAARAGVATSNNVNGPYTFIKSYRPNAGIMPFYPTGTPEEEKVNCVNPKGRSEGFFCRDLPGGQMARDMTVFVDDDGKAYHIFSSEENATLHVAELTDDYTGHTGKFSRVYPGKSTEAPAVFKRNGVYYMIGSGTTGWAPNPARWFSATSIYGPWTYHGNPCIGEKAEITFGGQSTHVLPVQGKKDAFIFIADKWTPKDAIDGRYLWLPIKFNGNNMEISWKEKWDLTTFDAK</sequence>
<feature type="signal peptide" evidence="5">
    <location>
        <begin position="1"/>
        <end position="23"/>
    </location>
</feature>
<dbReference type="AlphaFoldDB" id="A0A917J7S5"/>
<evidence type="ECO:0000313" key="7">
    <source>
        <dbReference type="Proteomes" id="UP000662074"/>
    </source>
</evidence>
<dbReference type="GO" id="GO:0005975">
    <property type="term" value="P:carbohydrate metabolic process"/>
    <property type="evidence" value="ECO:0007669"/>
    <property type="project" value="InterPro"/>
</dbReference>
<keyword evidence="2 4" id="KW-0378">Hydrolase</keyword>
<evidence type="ECO:0000313" key="6">
    <source>
        <dbReference type="EMBL" id="GGI49016.1"/>
    </source>
</evidence>
<comment type="similarity">
    <text evidence="1 4">Belongs to the glycosyl hydrolase 43 family.</text>
</comment>
<dbReference type="Gene3D" id="2.115.10.20">
    <property type="entry name" value="Glycosyl hydrolase domain, family 43"/>
    <property type="match status" value="1"/>
</dbReference>
<keyword evidence="7" id="KW-1185">Reference proteome</keyword>
<feature type="chain" id="PRO_5038138358" evidence="5">
    <location>
        <begin position="24"/>
        <end position="370"/>
    </location>
</feature>
<reference evidence="6" key="2">
    <citation type="submission" date="2020-09" db="EMBL/GenBank/DDBJ databases">
        <authorList>
            <person name="Sun Q."/>
            <person name="Sedlacek I."/>
        </authorList>
    </citation>
    <scope>NUCLEOTIDE SEQUENCE</scope>
    <source>
        <strain evidence="6">CCM 8711</strain>
    </source>
</reference>
<dbReference type="GO" id="GO:0004553">
    <property type="term" value="F:hydrolase activity, hydrolyzing O-glycosyl compounds"/>
    <property type="evidence" value="ECO:0007669"/>
    <property type="project" value="InterPro"/>
</dbReference>
<dbReference type="EMBL" id="BMDO01000001">
    <property type="protein sequence ID" value="GGI49016.1"/>
    <property type="molecule type" value="Genomic_DNA"/>
</dbReference>
<gene>
    <name evidence="6" type="ORF">GCM10011425_02280</name>
</gene>
<dbReference type="PANTHER" id="PTHR22925:SF3">
    <property type="entry name" value="GLYCOSYL HYDROLASE FAMILY PROTEIN 43"/>
    <property type="match status" value="1"/>
</dbReference>
<comment type="caution">
    <text evidence="6">The sequence shown here is derived from an EMBL/GenBank/DDBJ whole genome shotgun (WGS) entry which is preliminary data.</text>
</comment>
<proteinExistence type="inferred from homology"/>
<protein>
    <submittedName>
        <fullName evidence="6">Beta-glucanase</fullName>
    </submittedName>
</protein>
<evidence type="ECO:0000256" key="1">
    <source>
        <dbReference type="ARBA" id="ARBA00009865"/>
    </source>
</evidence>
<dbReference type="PANTHER" id="PTHR22925">
    <property type="entry name" value="GLYCOSYL HYDROLASE 43 FAMILY MEMBER"/>
    <property type="match status" value="1"/>
</dbReference>
<evidence type="ECO:0000256" key="2">
    <source>
        <dbReference type="ARBA" id="ARBA00022801"/>
    </source>
</evidence>
<accession>A0A917J7S5</accession>
<dbReference type="InterPro" id="IPR006710">
    <property type="entry name" value="Glyco_hydro_43"/>
</dbReference>
<keyword evidence="5" id="KW-0732">Signal</keyword>
<dbReference type="RefSeq" id="WP_188413003.1">
    <property type="nucleotide sequence ID" value="NZ_BMDO01000001.1"/>
</dbReference>
<dbReference type="CDD" id="cd18825">
    <property type="entry name" value="GH43_CtGH43-like"/>
    <property type="match status" value="1"/>
</dbReference>
<dbReference type="Pfam" id="PF04616">
    <property type="entry name" value="Glyco_hydro_43"/>
    <property type="match status" value="1"/>
</dbReference>
<evidence type="ECO:0000256" key="5">
    <source>
        <dbReference type="SAM" id="SignalP"/>
    </source>
</evidence>
<dbReference type="InterPro" id="IPR023296">
    <property type="entry name" value="Glyco_hydro_beta-prop_sf"/>
</dbReference>
<dbReference type="SUPFAM" id="SSF75005">
    <property type="entry name" value="Arabinanase/levansucrase/invertase"/>
    <property type="match status" value="1"/>
</dbReference>
<reference evidence="6" key="1">
    <citation type="journal article" date="2014" name="Int. J. Syst. Evol. Microbiol.">
        <title>Complete genome sequence of Corynebacterium casei LMG S-19264T (=DSM 44701T), isolated from a smear-ripened cheese.</title>
        <authorList>
            <consortium name="US DOE Joint Genome Institute (JGI-PGF)"/>
            <person name="Walter F."/>
            <person name="Albersmeier A."/>
            <person name="Kalinowski J."/>
            <person name="Ruckert C."/>
        </authorList>
    </citation>
    <scope>NUCLEOTIDE SEQUENCE</scope>
    <source>
        <strain evidence="6">CCM 8711</strain>
    </source>
</reference>
<name>A0A917J7S5_9SPHI</name>